<comment type="caution">
    <text evidence="1">The sequence shown here is derived from an EMBL/GenBank/DDBJ whole genome shotgun (WGS) entry which is preliminary data.</text>
</comment>
<reference evidence="1" key="1">
    <citation type="submission" date="2021-10" db="EMBL/GenBank/DDBJ databases">
        <title>Psilocybe cubensis genome.</title>
        <authorList>
            <person name="Mckernan K.J."/>
            <person name="Crawford S."/>
            <person name="Trippe A."/>
            <person name="Kane L.T."/>
            <person name="Mclaughlin S."/>
        </authorList>
    </citation>
    <scope>NUCLEOTIDE SEQUENCE</scope>
    <source>
        <strain evidence="1">MGC-MH-2018</strain>
    </source>
</reference>
<accession>A0ACB8HHM7</accession>
<dbReference type="Proteomes" id="UP000664032">
    <property type="component" value="Unassembled WGS sequence"/>
</dbReference>
<gene>
    <name evidence="1" type="ORF">JR316_0001522</name>
</gene>
<proteinExistence type="predicted"/>
<sequence length="332" mass="36707">MPIISKGEKVLVTGVNGYIAMWTARIFLERGYAVRGTVRADAKAKFVKDYFASLGYGDRIEFAIIEDISKSGAFDEVVKDVDGIAHMASPVHSQTGADPEETLQPAIQGTVGILESALKYGKQVKRIVVTSSCAAVLPPVTEKPTVYSELDWDIVHPEIVKEKGKDAPPLSVYCASKTLSERAAWEFHEKHKDSSGWDLCVITPPFPPIHDIPSPSSLNFSLAFWYNAVLSEPPESKAFLIAESNAWADVRDVALAHVLALEKPDAGGERIITSAGGYVWQEWLDEANSLLDKPRKLTVDGYPETTKGEKVHNILYDRTKERRIFMAVRLHI</sequence>
<keyword evidence="2" id="KW-1185">Reference proteome</keyword>
<dbReference type="EMBL" id="JAFIQS020000001">
    <property type="protein sequence ID" value="KAH9487446.1"/>
    <property type="molecule type" value="Genomic_DNA"/>
</dbReference>
<name>A0ACB8HHM7_PSICU</name>
<organism evidence="1 2">
    <name type="scientific">Psilocybe cubensis</name>
    <name type="common">Psychedelic mushroom</name>
    <name type="synonym">Stropharia cubensis</name>
    <dbReference type="NCBI Taxonomy" id="181762"/>
    <lineage>
        <taxon>Eukaryota</taxon>
        <taxon>Fungi</taxon>
        <taxon>Dikarya</taxon>
        <taxon>Basidiomycota</taxon>
        <taxon>Agaricomycotina</taxon>
        <taxon>Agaricomycetes</taxon>
        <taxon>Agaricomycetidae</taxon>
        <taxon>Agaricales</taxon>
        <taxon>Agaricineae</taxon>
        <taxon>Strophariaceae</taxon>
        <taxon>Psilocybe</taxon>
    </lineage>
</organism>
<protein>
    <submittedName>
        <fullName evidence="1">Uncharacterized oxidoreductase</fullName>
    </submittedName>
</protein>
<evidence type="ECO:0000313" key="2">
    <source>
        <dbReference type="Proteomes" id="UP000664032"/>
    </source>
</evidence>
<evidence type="ECO:0000313" key="1">
    <source>
        <dbReference type="EMBL" id="KAH9487446.1"/>
    </source>
</evidence>